<dbReference type="Proteomes" id="UP000295763">
    <property type="component" value="Unassembled WGS sequence"/>
</dbReference>
<dbReference type="SMART" id="SM00563">
    <property type="entry name" value="PlsC"/>
    <property type="match status" value="1"/>
</dbReference>
<evidence type="ECO:0000313" key="5">
    <source>
        <dbReference type="EMBL" id="TCP95185.1"/>
    </source>
</evidence>
<dbReference type="PANTHER" id="PTHR10434">
    <property type="entry name" value="1-ACYL-SN-GLYCEROL-3-PHOSPHATE ACYLTRANSFERASE"/>
    <property type="match status" value="1"/>
</dbReference>
<dbReference type="SUPFAM" id="SSF69593">
    <property type="entry name" value="Glycerol-3-phosphate (1)-acyltransferase"/>
    <property type="match status" value="1"/>
</dbReference>
<keyword evidence="2 5" id="KW-0808">Transferase</keyword>
<accession>A0A4R2T024</accession>
<keyword evidence="6" id="KW-1185">Reference proteome</keyword>
<proteinExistence type="predicted"/>
<name>A0A4R2T024_9PAST</name>
<feature type="domain" description="Phospholipid/glycerol acyltransferase" evidence="4">
    <location>
        <begin position="38"/>
        <end position="159"/>
    </location>
</feature>
<comment type="caution">
    <text evidence="5">The sequence shown here is derived from an EMBL/GenBank/DDBJ whole genome shotgun (WGS) entry which is preliminary data.</text>
</comment>
<evidence type="ECO:0000256" key="1">
    <source>
        <dbReference type="ARBA" id="ARBA00005189"/>
    </source>
</evidence>
<gene>
    <name evidence="5" type="ORF">EDC44_11016</name>
</gene>
<evidence type="ECO:0000313" key="6">
    <source>
        <dbReference type="Proteomes" id="UP000295763"/>
    </source>
</evidence>
<reference evidence="5 6" key="1">
    <citation type="submission" date="2019-03" db="EMBL/GenBank/DDBJ databases">
        <title>Genomic Encyclopedia of Type Strains, Phase IV (KMG-IV): sequencing the most valuable type-strain genomes for metagenomic binning, comparative biology and taxonomic classification.</title>
        <authorList>
            <person name="Goeker M."/>
        </authorList>
    </citation>
    <scope>NUCLEOTIDE SEQUENCE [LARGE SCALE GENOMIC DNA]</scope>
    <source>
        <strain evidence="5 6">DSM 28404</strain>
    </source>
</reference>
<organism evidence="5 6">
    <name type="scientific">Cricetibacter osteomyelitidis</name>
    <dbReference type="NCBI Taxonomy" id="1521931"/>
    <lineage>
        <taxon>Bacteria</taxon>
        <taxon>Pseudomonadati</taxon>
        <taxon>Pseudomonadota</taxon>
        <taxon>Gammaproteobacteria</taxon>
        <taxon>Pasteurellales</taxon>
        <taxon>Pasteurellaceae</taxon>
        <taxon>Cricetibacter</taxon>
    </lineage>
</organism>
<dbReference type="GO" id="GO:0006654">
    <property type="term" value="P:phosphatidic acid biosynthetic process"/>
    <property type="evidence" value="ECO:0007669"/>
    <property type="project" value="TreeGrafter"/>
</dbReference>
<dbReference type="CDD" id="cd07989">
    <property type="entry name" value="LPLAT_AGPAT-like"/>
    <property type="match status" value="1"/>
</dbReference>
<evidence type="ECO:0000256" key="2">
    <source>
        <dbReference type="ARBA" id="ARBA00022679"/>
    </source>
</evidence>
<protein>
    <submittedName>
        <fullName evidence="5">1-acyl-sn-glycerol-3-phosphate acyltransferase</fullName>
    </submittedName>
</protein>
<dbReference type="Pfam" id="PF01553">
    <property type="entry name" value="Acyltransferase"/>
    <property type="match status" value="1"/>
</dbReference>
<dbReference type="PANTHER" id="PTHR10434:SF11">
    <property type="entry name" value="1-ACYL-SN-GLYCEROL-3-PHOSPHATE ACYLTRANSFERASE"/>
    <property type="match status" value="1"/>
</dbReference>
<evidence type="ECO:0000256" key="3">
    <source>
        <dbReference type="ARBA" id="ARBA00023315"/>
    </source>
</evidence>
<dbReference type="GO" id="GO:0003841">
    <property type="term" value="F:1-acylglycerol-3-phosphate O-acyltransferase activity"/>
    <property type="evidence" value="ECO:0007669"/>
    <property type="project" value="TreeGrafter"/>
</dbReference>
<dbReference type="InterPro" id="IPR002123">
    <property type="entry name" value="Plipid/glycerol_acylTrfase"/>
</dbReference>
<dbReference type="EMBL" id="SLYB01000010">
    <property type="protein sequence ID" value="TCP95185.1"/>
    <property type="molecule type" value="Genomic_DNA"/>
</dbReference>
<dbReference type="AlphaFoldDB" id="A0A4R2T024"/>
<comment type="pathway">
    <text evidence="1">Lipid metabolism.</text>
</comment>
<sequence>MQNWLARFFDFLLCRFIIFLTGVKPQKQLCKITDFSPKVFYSNHSSHGDFMLLWVSMPYELRQTIRPVAAKDYWDKGIVRRFLAYQVFNLLLIERKSDHPQAAIEQMSEALKTHSLIIFPEGTRKTDDDLSLQPFRKGLYYLAKQNPDVPLIPIWINNINNVLPKGYMLPIPLLCELFVGETQYFTQDEPAVFLQKMEQALLALNPKLEKE</sequence>
<keyword evidence="3 5" id="KW-0012">Acyltransferase</keyword>
<evidence type="ECO:0000259" key="4">
    <source>
        <dbReference type="SMART" id="SM00563"/>
    </source>
</evidence>
<dbReference type="RefSeq" id="WP_207896738.1">
    <property type="nucleotide sequence ID" value="NZ_SLYB01000010.1"/>
</dbReference>